<dbReference type="PANTHER" id="PTHR44943:SF8">
    <property type="entry name" value="TPR REPEAT-CONTAINING PROTEIN MJ0263"/>
    <property type="match status" value="1"/>
</dbReference>
<name>A0A1W6K2T5_9CREN</name>
<dbReference type="SMART" id="SM00028">
    <property type="entry name" value="TPR"/>
    <property type="match status" value="7"/>
</dbReference>
<dbReference type="RefSeq" id="WP_148692630.1">
    <property type="nucleotide sequence ID" value="NZ_CP020477.1"/>
</dbReference>
<organism evidence="4 5">
    <name type="scientific">Acidianus manzaensis</name>
    <dbReference type="NCBI Taxonomy" id="282676"/>
    <lineage>
        <taxon>Archaea</taxon>
        <taxon>Thermoproteota</taxon>
        <taxon>Thermoprotei</taxon>
        <taxon>Sulfolobales</taxon>
        <taxon>Sulfolobaceae</taxon>
        <taxon>Acidianus</taxon>
    </lineage>
</organism>
<dbReference type="Proteomes" id="UP000193404">
    <property type="component" value="Chromosome"/>
</dbReference>
<dbReference type="PROSITE" id="PS50005">
    <property type="entry name" value="TPR"/>
    <property type="match status" value="5"/>
</dbReference>
<dbReference type="InterPro" id="IPR051685">
    <property type="entry name" value="Ycf3/AcsC/BcsC/TPR_MFPF"/>
</dbReference>
<dbReference type="PROSITE" id="PS50293">
    <property type="entry name" value="TPR_REGION"/>
    <property type="match status" value="1"/>
</dbReference>
<accession>A0A1W6K2T5</accession>
<dbReference type="Pfam" id="PF13432">
    <property type="entry name" value="TPR_16"/>
    <property type="match status" value="2"/>
</dbReference>
<evidence type="ECO:0000256" key="2">
    <source>
        <dbReference type="ARBA" id="ARBA00022803"/>
    </source>
</evidence>
<evidence type="ECO:0000256" key="1">
    <source>
        <dbReference type="ARBA" id="ARBA00022737"/>
    </source>
</evidence>
<dbReference type="Pfam" id="PF13181">
    <property type="entry name" value="TPR_8"/>
    <property type="match status" value="2"/>
</dbReference>
<dbReference type="PANTHER" id="PTHR44943">
    <property type="entry name" value="CELLULOSE SYNTHASE OPERON PROTEIN C"/>
    <property type="match status" value="1"/>
</dbReference>
<dbReference type="EMBL" id="CP020477">
    <property type="protein sequence ID" value="ARM76836.1"/>
    <property type="molecule type" value="Genomic_DNA"/>
</dbReference>
<dbReference type="InterPro" id="IPR011990">
    <property type="entry name" value="TPR-like_helical_dom_sf"/>
</dbReference>
<dbReference type="SUPFAM" id="SSF48452">
    <property type="entry name" value="TPR-like"/>
    <property type="match status" value="2"/>
</dbReference>
<sequence length="356" mass="41801">MDIGDAIEHFQRGMELYREGILDQAFEEVLSAIKFDPNVADYYYWAGVILISLRRFDESLNYFRKAVEINPKNAEYHFGLASSLFENDKFDESILEFKKAISLNPNEGKYHWALSLAYFQLKNNEEGLKELNKALELDPNNHVYLNMKNSITRERKNRIISRISSGNYLEVLEEIQKEKKIDPNDPFLYYYSALSLLKLGKFSEALKEIDKAISLSNKSEYHQLASVILENLGELDEALKEIDKAIKINPYDDINYYTYAHLLFKKGLMKEAMIQYGRFIEMTSKEELLDEAVKNLEVGVLFNSKAEFYYYLGLGYFKLKKFKKSTENFKKAYELSSEDKYLYWMKRAEEKAKTFN</sequence>
<gene>
    <name evidence="4" type="ORF">B6F84_12945</name>
</gene>
<feature type="repeat" description="TPR" evidence="3">
    <location>
        <begin position="108"/>
        <end position="141"/>
    </location>
</feature>
<dbReference type="Gene3D" id="1.25.40.10">
    <property type="entry name" value="Tetratricopeptide repeat domain"/>
    <property type="match status" value="3"/>
</dbReference>
<evidence type="ECO:0000313" key="5">
    <source>
        <dbReference type="Proteomes" id="UP000193404"/>
    </source>
</evidence>
<keyword evidence="5" id="KW-1185">Reference proteome</keyword>
<evidence type="ECO:0000256" key="3">
    <source>
        <dbReference type="PROSITE-ProRule" id="PRU00339"/>
    </source>
</evidence>
<feature type="repeat" description="TPR" evidence="3">
    <location>
        <begin position="74"/>
        <end position="107"/>
    </location>
</feature>
<dbReference type="GeneID" id="41591845"/>
<feature type="repeat" description="TPR" evidence="3">
    <location>
        <begin position="219"/>
        <end position="252"/>
    </location>
</feature>
<evidence type="ECO:0000313" key="4">
    <source>
        <dbReference type="EMBL" id="ARM76836.1"/>
    </source>
</evidence>
<reference evidence="4 5" key="1">
    <citation type="submission" date="2017-03" db="EMBL/GenBank/DDBJ databases">
        <title>Sulfur activation and transportation mechanism of thermophilic Archaea Acidianus manzaensis YN-25.</title>
        <authorList>
            <person name="Ma Y."/>
            <person name="Yang Y."/>
            <person name="Xia J."/>
        </authorList>
    </citation>
    <scope>NUCLEOTIDE SEQUENCE [LARGE SCALE GENOMIC DNA]</scope>
    <source>
        <strain evidence="4 5">YN-25</strain>
    </source>
</reference>
<keyword evidence="2 3" id="KW-0802">TPR repeat</keyword>
<dbReference type="AlphaFoldDB" id="A0A1W6K2T5"/>
<dbReference type="KEGG" id="aman:B6F84_12945"/>
<dbReference type="InterPro" id="IPR019734">
    <property type="entry name" value="TPR_rpt"/>
</dbReference>
<dbReference type="STRING" id="282676.B6F84_12945"/>
<dbReference type="OrthoDB" id="115601at2157"/>
<feature type="repeat" description="TPR" evidence="3">
    <location>
        <begin position="306"/>
        <end position="339"/>
    </location>
</feature>
<feature type="repeat" description="TPR" evidence="3">
    <location>
        <begin position="40"/>
        <end position="73"/>
    </location>
</feature>
<keyword evidence="1" id="KW-0677">Repeat</keyword>
<proteinExistence type="predicted"/>
<protein>
    <submittedName>
        <fullName evidence="4">Uncharacterized protein</fullName>
    </submittedName>
</protein>